<dbReference type="OrthoDB" id="270639at2759"/>
<dbReference type="GO" id="GO:0070126">
    <property type="term" value="P:mitochondrial translational termination"/>
    <property type="evidence" value="ECO:0007669"/>
    <property type="project" value="TreeGrafter"/>
</dbReference>
<evidence type="ECO:0000256" key="1">
    <source>
        <dbReference type="SAM" id="MobiDB-lite"/>
    </source>
</evidence>
<dbReference type="Proteomes" id="UP000242525">
    <property type="component" value="Unassembled WGS sequence"/>
</dbReference>
<comment type="caution">
    <text evidence="3">The sequence shown here is derived from an EMBL/GenBank/DDBJ whole genome shotgun (WGS) entry which is preliminary data.</text>
</comment>
<dbReference type="AlphaFoldDB" id="A0A0J9X2G7"/>
<feature type="region of interest" description="Disordered" evidence="1">
    <location>
        <begin position="202"/>
        <end position="222"/>
    </location>
</feature>
<feature type="region of interest" description="Disordered" evidence="1">
    <location>
        <begin position="113"/>
        <end position="138"/>
    </location>
</feature>
<reference evidence="3" key="1">
    <citation type="submission" date="2014-03" db="EMBL/GenBank/DDBJ databases">
        <authorList>
            <person name="Casaregola S."/>
        </authorList>
    </citation>
    <scope>NUCLEOTIDE SEQUENCE [LARGE SCALE GENOMIC DNA]</scope>
    <source>
        <strain evidence="3">CLIB 918</strain>
    </source>
</reference>
<feature type="compositionally biased region" description="Low complexity" evidence="1">
    <location>
        <begin position="129"/>
        <end position="138"/>
    </location>
</feature>
<dbReference type="EMBL" id="CCBN010000001">
    <property type="protein sequence ID" value="CDO51137.1"/>
    <property type="molecule type" value="Genomic_DNA"/>
</dbReference>
<dbReference type="Gene3D" id="3.30.160.20">
    <property type="match status" value="1"/>
</dbReference>
<proteinExistence type="predicted"/>
<dbReference type="STRING" id="1173061.A0A0J9X2G7"/>
<dbReference type="GO" id="GO:0005762">
    <property type="term" value="C:mitochondrial large ribosomal subunit"/>
    <property type="evidence" value="ECO:0007669"/>
    <property type="project" value="TreeGrafter"/>
</dbReference>
<name>A0A0J9X2G7_GEOCN</name>
<dbReference type="PANTHER" id="PTHR11075">
    <property type="entry name" value="PEPTIDE CHAIN RELEASE FACTOR"/>
    <property type="match status" value="1"/>
</dbReference>
<gene>
    <name evidence="3" type="ORF">BN980_GECA01s01396g</name>
</gene>
<keyword evidence="4" id="KW-1185">Reference proteome</keyword>
<dbReference type="GO" id="GO:0004045">
    <property type="term" value="F:peptidyl-tRNA hydrolase activity"/>
    <property type="evidence" value="ECO:0007669"/>
    <property type="project" value="TreeGrafter"/>
</dbReference>
<dbReference type="GO" id="GO:0016150">
    <property type="term" value="F:translation release factor activity, codon nonspecific"/>
    <property type="evidence" value="ECO:0007669"/>
    <property type="project" value="TreeGrafter"/>
</dbReference>
<protein>
    <recommendedName>
        <fullName evidence="2">Prokaryotic-type class I peptide chain release factors domain-containing protein</fullName>
    </recommendedName>
</protein>
<dbReference type="Pfam" id="PF00472">
    <property type="entry name" value="RF-1"/>
    <property type="match status" value="1"/>
</dbReference>
<feature type="region of interest" description="Disordered" evidence="1">
    <location>
        <begin position="19"/>
        <end position="42"/>
    </location>
</feature>
<organism evidence="3 4">
    <name type="scientific">Geotrichum candidum</name>
    <name type="common">Oospora lactis</name>
    <name type="synonym">Dipodascus geotrichum</name>
    <dbReference type="NCBI Taxonomy" id="1173061"/>
    <lineage>
        <taxon>Eukaryota</taxon>
        <taxon>Fungi</taxon>
        <taxon>Dikarya</taxon>
        <taxon>Ascomycota</taxon>
        <taxon>Saccharomycotina</taxon>
        <taxon>Dipodascomycetes</taxon>
        <taxon>Dipodascales</taxon>
        <taxon>Dipodascaceae</taxon>
        <taxon>Geotrichum</taxon>
    </lineage>
</organism>
<accession>A0A0J9X2G7</accession>
<dbReference type="SUPFAM" id="SSF110916">
    <property type="entry name" value="Peptidyl-tRNA hydrolase domain-like"/>
    <property type="match status" value="1"/>
</dbReference>
<feature type="compositionally biased region" description="Basic residues" evidence="1">
    <location>
        <begin position="208"/>
        <end position="222"/>
    </location>
</feature>
<dbReference type="InterPro" id="IPR052104">
    <property type="entry name" value="Mito_Release_Factor_mL62"/>
</dbReference>
<evidence type="ECO:0000259" key="2">
    <source>
        <dbReference type="Pfam" id="PF00472"/>
    </source>
</evidence>
<dbReference type="PANTHER" id="PTHR11075:SF54">
    <property type="entry name" value="LARGE RIBOSOMAL SUBUNIT PROTEIN ML62"/>
    <property type="match status" value="1"/>
</dbReference>
<sequence>MSHSCSWLSGFPASTGAAAASSFANGGGNSSSSSDDNSANAEAIRKSKRWLEELTADKIPRREFEVSYARSSGPGGQNVNKVSSKATIKLEPAKWADAYWIPTLVRTQLSAQPSADNSGAFTHSHAHSRNGSSSSSSGFSYLTKSGAIVVQSDRTRNREDNLRDCFEKLVAEIRRCVYFEADIKQENVVKWDKIAKKATEKRLEQKKFKSSKKQSRSRHNLD</sequence>
<evidence type="ECO:0000313" key="4">
    <source>
        <dbReference type="Proteomes" id="UP000242525"/>
    </source>
</evidence>
<evidence type="ECO:0000313" key="3">
    <source>
        <dbReference type="EMBL" id="CDO51137.1"/>
    </source>
</evidence>
<feature type="domain" description="Prokaryotic-type class I peptide chain release factors" evidence="2">
    <location>
        <begin position="58"/>
        <end position="216"/>
    </location>
</feature>
<dbReference type="InterPro" id="IPR000352">
    <property type="entry name" value="Pep_chain_release_fac_I"/>
</dbReference>